<feature type="transmembrane region" description="Helical" evidence="5">
    <location>
        <begin position="110"/>
        <end position="136"/>
    </location>
</feature>
<evidence type="ECO:0000259" key="6">
    <source>
        <dbReference type="PROSITE" id="PS50850"/>
    </source>
</evidence>
<accession>A0ABR8NP13</accession>
<evidence type="ECO:0000256" key="5">
    <source>
        <dbReference type="SAM" id="Phobius"/>
    </source>
</evidence>
<feature type="transmembrane region" description="Helical" evidence="5">
    <location>
        <begin position="284"/>
        <end position="306"/>
    </location>
</feature>
<keyword evidence="2 5" id="KW-0812">Transmembrane</keyword>
<gene>
    <name evidence="7" type="ORF">IF188_09480</name>
</gene>
<feature type="transmembrane region" description="Helical" evidence="5">
    <location>
        <begin position="59"/>
        <end position="79"/>
    </location>
</feature>
<dbReference type="EMBL" id="JACXZS010000005">
    <property type="protein sequence ID" value="MBD3941924.1"/>
    <property type="molecule type" value="Genomic_DNA"/>
</dbReference>
<comment type="subcellular location">
    <subcellularLocation>
        <location evidence="1">Cell membrane</location>
        <topology evidence="1">Multi-pass membrane protein</topology>
    </subcellularLocation>
</comment>
<feature type="transmembrane region" description="Helical" evidence="5">
    <location>
        <begin position="345"/>
        <end position="364"/>
    </location>
</feature>
<reference evidence="7 8" key="1">
    <citation type="submission" date="2020-09" db="EMBL/GenBank/DDBJ databases">
        <title>Isolation and identification of active actinomycetes.</title>
        <authorList>
            <person name="Li X."/>
        </authorList>
    </citation>
    <scope>NUCLEOTIDE SEQUENCE [LARGE SCALE GENOMIC DNA]</scope>
    <source>
        <strain evidence="7 8">NEAU-LLC</strain>
    </source>
</reference>
<dbReference type="Proteomes" id="UP000598426">
    <property type="component" value="Unassembled WGS sequence"/>
</dbReference>
<dbReference type="PANTHER" id="PTHR23514:SF13">
    <property type="entry name" value="INNER MEMBRANE PROTEIN YBJJ"/>
    <property type="match status" value="1"/>
</dbReference>
<evidence type="ECO:0000313" key="7">
    <source>
        <dbReference type="EMBL" id="MBD3941924.1"/>
    </source>
</evidence>
<feature type="transmembrane region" description="Helical" evidence="5">
    <location>
        <begin position="217"/>
        <end position="238"/>
    </location>
</feature>
<keyword evidence="3 5" id="KW-1133">Transmembrane helix</keyword>
<feature type="domain" description="Major facilitator superfamily (MFS) profile" evidence="6">
    <location>
        <begin position="21"/>
        <end position="394"/>
    </location>
</feature>
<dbReference type="InterPro" id="IPR051788">
    <property type="entry name" value="MFS_Transporter"/>
</dbReference>
<feature type="transmembrane region" description="Helical" evidence="5">
    <location>
        <begin position="20"/>
        <end position="39"/>
    </location>
</feature>
<dbReference type="Gene3D" id="1.20.1250.20">
    <property type="entry name" value="MFS general substrate transporter like domains"/>
    <property type="match status" value="2"/>
</dbReference>
<dbReference type="Pfam" id="PF07690">
    <property type="entry name" value="MFS_1"/>
    <property type="match status" value="1"/>
</dbReference>
<dbReference type="InterPro" id="IPR020846">
    <property type="entry name" value="MFS_dom"/>
</dbReference>
<protein>
    <submittedName>
        <fullName evidence="7">MFS transporter</fullName>
    </submittedName>
</protein>
<feature type="transmembrane region" description="Helical" evidence="5">
    <location>
        <begin position="312"/>
        <end position="333"/>
    </location>
</feature>
<feature type="transmembrane region" description="Helical" evidence="5">
    <location>
        <begin position="370"/>
        <end position="390"/>
    </location>
</feature>
<dbReference type="SUPFAM" id="SSF103473">
    <property type="entry name" value="MFS general substrate transporter"/>
    <property type="match status" value="1"/>
</dbReference>
<organism evidence="7 8">
    <name type="scientific">Microbacterium helvum</name>
    <dbReference type="NCBI Taxonomy" id="2773713"/>
    <lineage>
        <taxon>Bacteria</taxon>
        <taxon>Bacillati</taxon>
        <taxon>Actinomycetota</taxon>
        <taxon>Actinomycetes</taxon>
        <taxon>Micrococcales</taxon>
        <taxon>Microbacteriaceae</taxon>
        <taxon>Microbacterium</taxon>
    </lineage>
</organism>
<dbReference type="InterPro" id="IPR011701">
    <property type="entry name" value="MFS"/>
</dbReference>
<keyword evidence="8" id="KW-1185">Reference proteome</keyword>
<dbReference type="PANTHER" id="PTHR23514">
    <property type="entry name" value="BYPASS OF STOP CODON PROTEIN 6"/>
    <property type="match status" value="1"/>
</dbReference>
<dbReference type="InterPro" id="IPR036259">
    <property type="entry name" value="MFS_trans_sf"/>
</dbReference>
<feature type="transmembrane region" description="Helical" evidence="5">
    <location>
        <begin position="250"/>
        <end position="272"/>
    </location>
</feature>
<keyword evidence="4 5" id="KW-0472">Membrane</keyword>
<evidence type="ECO:0000256" key="2">
    <source>
        <dbReference type="ARBA" id="ARBA00022692"/>
    </source>
</evidence>
<feature type="transmembrane region" description="Helical" evidence="5">
    <location>
        <begin position="173"/>
        <end position="196"/>
    </location>
</feature>
<feature type="transmembrane region" description="Helical" evidence="5">
    <location>
        <begin position="148"/>
        <end position="167"/>
    </location>
</feature>
<evidence type="ECO:0000256" key="4">
    <source>
        <dbReference type="ARBA" id="ARBA00023136"/>
    </source>
</evidence>
<evidence type="ECO:0000256" key="1">
    <source>
        <dbReference type="ARBA" id="ARBA00004651"/>
    </source>
</evidence>
<evidence type="ECO:0000313" key="8">
    <source>
        <dbReference type="Proteomes" id="UP000598426"/>
    </source>
</evidence>
<feature type="transmembrane region" description="Helical" evidence="5">
    <location>
        <begin position="86"/>
        <end position="104"/>
    </location>
</feature>
<proteinExistence type="predicted"/>
<dbReference type="PROSITE" id="PS50850">
    <property type="entry name" value="MFS"/>
    <property type="match status" value="1"/>
</dbReference>
<comment type="caution">
    <text evidence="7">The sequence shown here is derived from an EMBL/GenBank/DDBJ whole genome shotgun (WGS) entry which is preliminary data.</text>
</comment>
<evidence type="ECO:0000256" key="3">
    <source>
        <dbReference type="ARBA" id="ARBA00022989"/>
    </source>
</evidence>
<name>A0ABR8NP13_9MICO</name>
<sequence>MTTSQRSDREQREVGRMPRASRVAVTAAYSAQALGYAVLVTSLPALKARQQIDDMTISLILLGVSVAAALGSVLADVVAVRWGSRAALATGLIIEAALLPVVAFETPFAVFVGALAVYGVGLGCVDAASAMQGVLVQRSYGRSLMGGFFAGYTAAAIAGALLVSGVAASAVGAGVAITVAAFVILAIALVGTRLFARDVPVDEALPAAERSRLPRAGIWAFGLVILAVFVVDSSVSTWSTVYLQDNLQALAWVAPLGYAVYQACILVTRLATDRLLPIVGRVRLVLIATLVSIVGCLLVALLPFAAAAVAGFALAGVAVGAVVPVTFGAAGELDPAHSDQVIARVNIFNYAGVIVGAVLVGVLAGGPGLGLGFLIPAVVLLSVLFVLRWFRTSASAKDAARASAAPAA</sequence>